<evidence type="ECO:0000313" key="8">
    <source>
        <dbReference type="Proteomes" id="UP001211907"/>
    </source>
</evidence>
<dbReference type="EMBL" id="JADGJH010000660">
    <property type="protein sequence ID" value="KAJ3124638.1"/>
    <property type="molecule type" value="Genomic_DNA"/>
</dbReference>
<evidence type="ECO:0000256" key="2">
    <source>
        <dbReference type="ARBA" id="ARBA00022771"/>
    </source>
</evidence>
<dbReference type="GO" id="GO:0006457">
    <property type="term" value="P:protein folding"/>
    <property type="evidence" value="ECO:0007669"/>
    <property type="project" value="TreeGrafter"/>
</dbReference>
<dbReference type="GO" id="GO:0008270">
    <property type="term" value="F:zinc ion binding"/>
    <property type="evidence" value="ECO:0007669"/>
    <property type="project" value="UniProtKB-KW"/>
</dbReference>
<evidence type="ECO:0000259" key="6">
    <source>
        <dbReference type="PROSITE" id="PS51501"/>
    </source>
</evidence>
<keyword evidence="1" id="KW-0479">Metal-binding</keyword>
<evidence type="ECO:0000256" key="4">
    <source>
        <dbReference type="PROSITE-ProRule" id="PRU00834"/>
    </source>
</evidence>
<dbReference type="InterPro" id="IPR007853">
    <property type="entry name" value="Znf_DNL-typ"/>
</dbReference>
<feature type="compositionally biased region" description="Polar residues" evidence="5">
    <location>
        <begin position="82"/>
        <end position="91"/>
    </location>
</feature>
<feature type="region of interest" description="Disordered" evidence="5">
    <location>
        <begin position="58"/>
        <end position="93"/>
    </location>
</feature>
<proteinExistence type="predicted"/>
<dbReference type="InterPro" id="IPR024158">
    <property type="entry name" value="Mt_import_TIM15"/>
</dbReference>
<feature type="compositionally biased region" description="Low complexity" evidence="5">
    <location>
        <begin position="68"/>
        <end position="81"/>
    </location>
</feature>
<dbReference type="Pfam" id="PF05180">
    <property type="entry name" value="zf-DNL"/>
    <property type="match status" value="1"/>
</dbReference>
<evidence type="ECO:0000256" key="5">
    <source>
        <dbReference type="SAM" id="MobiDB-lite"/>
    </source>
</evidence>
<dbReference type="GO" id="GO:0051087">
    <property type="term" value="F:protein-folding chaperone binding"/>
    <property type="evidence" value="ECO:0007669"/>
    <property type="project" value="TreeGrafter"/>
</dbReference>
<gene>
    <name evidence="7" type="ORF">HK100_011170</name>
</gene>
<dbReference type="GO" id="GO:0030150">
    <property type="term" value="P:protein import into mitochondrial matrix"/>
    <property type="evidence" value="ECO:0007669"/>
    <property type="project" value="TreeGrafter"/>
</dbReference>
<accession>A0AAD5T317</accession>
<name>A0AAD5T317_9FUNG</name>
<sequence>MNRHFTRTTLRLVTAAKECAVPSNPAFRAVSFAARRPLIPFPVATCKANISSSTRILSAKIPPPQTPPQTQQQTPLQIQTQKHTPPSSSSAKVKIPSRMLIGFTCNKCSHRTHKLMSKKAYETGVVIITCDGCASKHLIADHLGWFNTVGGKVGTIEDIIQRKGGDRDGNMVVRLKPQDVLTGDSDADGVRNADDDTVVIEGSGNEKNLAKNTNNNDDGLMEWLPKRADEAAMRETTFILTQNKVGSKLDDKDV</sequence>
<dbReference type="PROSITE" id="PS51501">
    <property type="entry name" value="ZF_DNL"/>
    <property type="match status" value="1"/>
</dbReference>
<comment type="caution">
    <text evidence="7">The sequence shown here is derived from an EMBL/GenBank/DDBJ whole genome shotgun (WGS) entry which is preliminary data.</text>
</comment>
<feature type="domain" description="DNL-type" evidence="6">
    <location>
        <begin position="94"/>
        <end position="197"/>
    </location>
</feature>
<dbReference type="GO" id="GO:0005739">
    <property type="term" value="C:mitochondrion"/>
    <property type="evidence" value="ECO:0007669"/>
    <property type="project" value="TreeGrafter"/>
</dbReference>
<dbReference type="AlphaFoldDB" id="A0AAD5T317"/>
<evidence type="ECO:0000256" key="3">
    <source>
        <dbReference type="ARBA" id="ARBA00022833"/>
    </source>
</evidence>
<dbReference type="PANTHER" id="PTHR20922">
    <property type="entry name" value="DNL-TYPE ZINC FINGER PROTEIN"/>
    <property type="match status" value="1"/>
</dbReference>
<evidence type="ECO:0000256" key="1">
    <source>
        <dbReference type="ARBA" id="ARBA00022723"/>
    </source>
</evidence>
<keyword evidence="3" id="KW-0862">Zinc</keyword>
<keyword evidence="8" id="KW-1185">Reference proteome</keyword>
<dbReference type="Proteomes" id="UP001211907">
    <property type="component" value="Unassembled WGS sequence"/>
</dbReference>
<dbReference type="PANTHER" id="PTHR20922:SF13">
    <property type="entry name" value="DNL-TYPE ZINC FINGER PROTEIN"/>
    <property type="match status" value="1"/>
</dbReference>
<keyword evidence="2 4" id="KW-0863">Zinc-finger</keyword>
<organism evidence="7 8">
    <name type="scientific">Physocladia obscura</name>
    <dbReference type="NCBI Taxonomy" id="109957"/>
    <lineage>
        <taxon>Eukaryota</taxon>
        <taxon>Fungi</taxon>
        <taxon>Fungi incertae sedis</taxon>
        <taxon>Chytridiomycota</taxon>
        <taxon>Chytridiomycota incertae sedis</taxon>
        <taxon>Chytridiomycetes</taxon>
        <taxon>Chytridiales</taxon>
        <taxon>Chytriomycetaceae</taxon>
        <taxon>Physocladia</taxon>
    </lineage>
</organism>
<evidence type="ECO:0000313" key="7">
    <source>
        <dbReference type="EMBL" id="KAJ3124638.1"/>
    </source>
</evidence>
<dbReference type="GO" id="GO:0050821">
    <property type="term" value="P:protein stabilization"/>
    <property type="evidence" value="ECO:0007669"/>
    <property type="project" value="TreeGrafter"/>
</dbReference>
<reference evidence="7" key="1">
    <citation type="submission" date="2020-05" db="EMBL/GenBank/DDBJ databases">
        <title>Phylogenomic resolution of chytrid fungi.</title>
        <authorList>
            <person name="Stajich J.E."/>
            <person name="Amses K."/>
            <person name="Simmons R."/>
            <person name="Seto K."/>
            <person name="Myers J."/>
            <person name="Bonds A."/>
            <person name="Quandt C.A."/>
            <person name="Barry K."/>
            <person name="Liu P."/>
            <person name="Grigoriev I."/>
            <person name="Longcore J.E."/>
            <person name="James T.Y."/>
        </authorList>
    </citation>
    <scope>NUCLEOTIDE SEQUENCE</scope>
    <source>
        <strain evidence="7">JEL0513</strain>
    </source>
</reference>
<protein>
    <recommendedName>
        <fullName evidence="6">DNL-type domain-containing protein</fullName>
    </recommendedName>
</protein>